<keyword evidence="2 3" id="KW-0694">RNA-binding</keyword>
<organism evidence="4 5">
    <name type="scientific">Ureaplasma diversum</name>
    <dbReference type="NCBI Taxonomy" id="42094"/>
    <lineage>
        <taxon>Bacteria</taxon>
        <taxon>Bacillati</taxon>
        <taxon>Mycoplasmatota</taxon>
        <taxon>Mycoplasmoidales</taxon>
        <taxon>Mycoplasmoidaceae</taxon>
        <taxon>Ureaplasma</taxon>
    </lineage>
</organism>
<evidence type="ECO:0000256" key="3">
    <source>
        <dbReference type="HAMAP-Rule" id="MF_00023"/>
    </source>
</evidence>
<dbReference type="CDD" id="cd09294">
    <property type="entry name" value="SmpB"/>
    <property type="match status" value="1"/>
</dbReference>
<dbReference type="HOGENOM" id="CLU_108953_0_1_14"/>
<dbReference type="NCBIfam" id="NF003843">
    <property type="entry name" value="PRK05422.1"/>
    <property type="match status" value="1"/>
</dbReference>
<dbReference type="GO" id="GO:0070930">
    <property type="term" value="P:trans-translation-dependent protein tagging"/>
    <property type="evidence" value="ECO:0007669"/>
    <property type="project" value="TreeGrafter"/>
</dbReference>
<accession>A0A0C5S2K1</accession>
<keyword evidence="4" id="KW-0238">DNA-binding</keyword>
<dbReference type="AlphaFoldDB" id="A0A0C5S2K1"/>
<dbReference type="STRING" id="42094.JM47_00455"/>
<gene>
    <name evidence="3" type="primary">smpB</name>
    <name evidence="4" type="ORF">JM47_00455</name>
</gene>
<comment type="similarity">
    <text evidence="3">Belongs to the SmpB family.</text>
</comment>
<dbReference type="PANTHER" id="PTHR30308">
    <property type="entry name" value="TMRNA-BINDING COMPONENT OF TRANS-TRANSLATION TAGGING COMPLEX"/>
    <property type="match status" value="1"/>
</dbReference>
<keyword evidence="1 3" id="KW-0963">Cytoplasm</keyword>
<evidence type="ECO:0000256" key="1">
    <source>
        <dbReference type="ARBA" id="ARBA00022490"/>
    </source>
</evidence>
<comment type="function">
    <text evidence="3">Required for rescue of stalled ribosomes mediated by trans-translation. Binds to transfer-messenger RNA (tmRNA), required for stable association of tmRNA with ribosomes. tmRNA and SmpB together mimic tRNA shape, replacing the anticodon stem-loop with SmpB. tmRNA is encoded by the ssrA gene; the 2 termini fold to resemble tRNA(Ala) and it encodes a 'tag peptide', a short internal open reading frame. During trans-translation Ala-aminoacylated tmRNA acts like a tRNA, entering the A-site of stalled ribosomes, displacing the stalled mRNA. The ribosome then switches to translate the ORF on the tmRNA; the nascent peptide is terminated with the 'tag peptide' encoded by the tmRNA and targeted for degradation. The ribosome is freed to recommence translation, which seems to be the essential function of trans-translation.</text>
</comment>
<comment type="subcellular location">
    <subcellularLocation>
        <location evidence="3">Cytoplasm</location>
    </subcellularLocation>
    <text evidence="3">The tmRNA-SmpB complex associates with stalled 70S ribosomes.</text>
</comment>
<dbReference type="GO" id="GO:0005829">
    <property type="term" value="C:cytosol"/>
    <property type="evidence" value="ECO:0007669"/>
    <property type="project" value="TreeGrafter"/>
</dbReference>
<dbReference type="PANTHER" id="PTHR30308:SF2">
    <property type="entry name" value="SSRA-BINDING PROTEIN"/>
    <property type="match status" value="1"/>
</dbReference>
<protein>
    <recommendedName>
        <fullName evidence="3">SsrA-binding protein</fullName>
    </recommendedName>
    <alternativeName>
        <fullName evidence="3">Small protein B</fullName>
    </alternativeName>
</protein>
<dbReference type="GO" id="GO:0003723">
    <property type="term" value="F:RNA binding"/>
    <property type="evidence" value="ECO:0007669"/>
    <property type="project" value="UniProtKB-UniRule"/>
</dbReference>
<reference evidence="4 5" key="1">
    <citation type="journal article" date="2015" name="Genome Announc.">
        <title>Genome Sequence of Ureaplasma diversum Strain ATCC 49782.</title>
        <authorList>
            <person name="Marques L.M."/>
            <person name="Guimaraes A.M."/>
            <person name="Martins H.B."/>
            <person name="Rezende I.S."/>
            <person name="Barbosa M.S."/>
            <person name="Campos G.B."/>
            <person name="do Nascimento N.C."/>
            <person name="Dos Santos A.P."/>
            <person name="Amorim A.T."/>
            <person name="Santos V.M."/>
            <person name="Messick J.B."/>
            <person name="Timenetsky J."/>
        </authorList>
    </citation>
    <scope>NUCLEOTIDE SEQUENCE [LARGE SCALE GENOMIC DNA]</scope>
    <source>
        <strain evidence="4 5">ATCC 49782</strain>
    </source>
</reference>
<dbReference type="SUPFAM" id="SSF74982">
    <property type="entry name" value="Small protein B (SmpB)"/>
    <property type="match status" value="1"/>
</dbReference>
<dbReference type="Pfam" id="PF01668">
    <property type="entry name" value="SmpB"/>
    <property type="match status" value="1"/>
</dbReference>
<dbReference type="PATRIC" id="fig|42094.4.peg.81"/>
<evidence type="ECO:0000313" key="4">
    <source>
        <dbReference type="EMBL" id="AJQ45650.1"/>
    </source>
</evidence>
<dbReference type="GO" id="GO:0070929">
    <property type="term" value="P:trans-translation"/>
    <property type="evidence" value="ECO:0007669"/>
    <property type="project" value="UniProtKB-UniRule"/>
</dbReference>
<proteinExistence type="inferred from homology"/>
<evidence type="ECO:0000256" key="2">
    <source>
        <dbReference type="ARBA" id="ARBA00022884"/>
    </source>
</evidence>
<dbReference type="EMBL" id="CP009770">
    <property type="protein sequence ID" value="AJQ45650.1"/>
    <property type="molecule type" value="Genomic_DNA"/>
</dbReference>
<dbReference type="KEGG" id="ude:JM47_00455"/>
<dbReference type="InterPro" id="IPR020081">
    <property type="entry name" value="SsrA-bd_prot_CS"/>
</dbReference>
<name>A0A0C5S2K1_9BACT</name>
<dbReference type="Proteomes" id="UP000032261">
    <property type="component" value="Chromosome"/>
</dbReference>
<dbReference type="Gene3D" id="2.40.280.10">
    <property type="match status" value="1"/>
</dbReference>
<dbReference type="HAMAP" id="MF_00023">
    <property type="entry name" value="SmpB"/>
    <property type="match status" value="1"/>
</dbReference>
<evidence type="ECO:0000313" key="5">
    <source>
        <dbReference type="Proteomes" id="UP000032261"/>
    </source>
</evidence>
<sequence>MKVIVSNKHAYRNYSIIESFECGIELKGTEVKSISRANCSINEAYVQIKNMEAFIINMHVAPFFEGNQFNHDPYRTRKLLLHKNEIIKLQHQAQALRMTIVPIKIYWKNNKLKLVIALAKGKKLHDKREDLKIRDLSREAKTY</sequence>
<dbReference type="GO" id="GO:0003677">
    <property type="term" value="F:DNA binding"/>
    <property type="evidence" value="ECO:0007669"/>
    <property type="project" value="UniProtKB-KW"/>
</dbReference>
<dbReference type="PROSITE" id="PS01317">
    <property type="entry name" value="SSRP"/>
    <property type="match status" value="1"/>
</dbReference>
<dbReference type="InterPro" id="IPR000037">
    <property type="entry name" value="SsrA-bd_prot"/>
</dbReference>
<dbReference type="InterPro" id="IPR023620">
    <property type="entry name" value="SmpB"/>
</dbReference>
<dbReference type="NCBIfam" id="TIGR00086">
    <property type="entry name" value="smpB"/>
    <property type="match status" value="1"/>
</dbReference>